<evidence type="ECO:0000256" key="2">
    <source>
        <dbReference type="ARBA" id="ARBA00021157"/>
    </source>
</evidence>
<feature type="compositionally biased region" description="Polar residues" evidence="14">
    <location>
        <begin position="79"/>
        <end position="96"/>
    </location>
</feature>
<accession>A0A395N1I5</accession>
<dbReference type="CDD" id="cd14007">
    <property type="entry name" value="STKc_Aurora"/>
    <property type="match status" value="1"/>
</dbReference>
<keyword evidence="7 11" id="KW-0067">ATP-binding</keyword>
<evidence type="ECO:0000259" key="15">
    <source>
        <dbReference type="PROSITE" id="PS50011"/>
    </source>
</evidence>
<evidence type="ECO:0000256" key="8">
    <source>
        <dbReference type="ARBA" id="ARBA00047899"/>
    </source>
</evidence>
<dbReference type="STRING" id="2594813.A0A395N1I5"/>
<dbReference type="GO" id="GO:1902115">
    <property type="term" value="P:regulation of organelle assembly"/>
    <property type="evidence" value="ECO:0007669"/>
    <property type="project" value="UniProtKB-ARBA"/>
</dbReference>
<comment type="catalytic activity">
    <reaction evidence="8 13">
        <text>L-threonyl-[protein] + ATP = O-phospho-L-threonyl-[protein] + ADP + H(+)</text>
        <dbReference type="Rhea" id="RHEA:46608"/>
        <dbReference type="Rhea" id="RHEA-COMP:11060"/>
        <dbReference type="Rhea" id="RHEA-COMP:11605"/>
        <dbReference type="ChEBI" id="CHEBI:15378"/>
        <dbReference type="ChEBI" id="CHEBI:30013"/>
        <dbReference type="ChEBI" id="CHEBI:30616"/>
        <dbReference type="ChEBI" id="CHEBI:61977"/>
        <dbReference type="ChEBI" id="CHEBI:456216"/>
        <dbReference type="EC" id="2.7.11.1"/>
    </reaction>
</comment>
<feature type="binding site" evidence="11">
    <location>
        <begin position="235"/>
        <end position="236"/>
    </location>
    <ligand>
        <name>ATP</name>
        <dbReference type="ChEBI" id="CHEBI:30616"/>
    </ligand>
</feature>
<dbReference type="GO" id="GO:0044779">
    <property type="term" value="P:meiotic spindle checkpoint signaling"/>
    <property type="evidence" value="ECO:0007669"/>
    <property type="project" value="UniProtKB-ARBA"/>
</dbReference>
<evidence type="ECO:0000256" key="4">
    <source>
        <dbReference type="ARBA" id="ARBA00022679"/>
    </source>
</evidence>
<feature type="region of interest" description="Disordered" evidence="14">
    <location>
        <begin position="1"/>
        <end position="96"/>
    </location>
</feature>
<dbReference type="GO" id="GO:0008608">
    <property type="term" value="P:attachment of spindle microtubules to kinetochore"/>
    <property type="evidence" value="ECO:0007669"/>
    <property type="project" value="UniProtKB-ARBA"/>
</dbReference>
<dbReference type="Pfam" id="PF00069">
    <property type="entry name" value="Pkinase"/>
    <property type="match status" value="1"/>
</dbReference>
<keyword evidence="17" id="KW-1185">Reference proteome</keyword>
<keyword evidence="6 13" id="KW-0418">Kinase</keyword>
<evidence type="ECO:0000313" key="17">
    <source>
        <dbReference type="Proteomes" id="UP000265631"/>
    </source>
</evidence>
<feature type="binding site" evidence="11">
    <location>
        <begin position="186"/>
        <end position="188"/>
    </location>
    <ligand>
        <name>ATP</name>
        <dbReference type="ChEBI" id="CHEBI:30616"/>
    </ligand>
</feature>
<evidence type="ECO:0000256" key="6">
    <source>
        <dbReference type="ARBA" id="ARBA00022777"/>
    </source>
</evidence>
<feature type="binding site" evidence="11">
    <location>
        <position position="118"/>
    </location>
    <ligand>
        <name>ATP</name>
        <dbReference type="ChEBI" id="CHEBI:30616"/>
    </ligand>
</feature>
<comment type="similarity">
    <text evidence="13">Belongs to the protein kinase superfamily. Ser/Thr protein kinase family. Aurora subfamily.</text>
</comment>
<sequence>MDADASPTLEEHFNCLSINQKSENGQSSSRSKTKIPHPQSVLGPTQPKILRPVKGAVIPTTGAPPTLQKEQNRDPPSPSSAQNPATQSPSSSTTKGTTLYKHLHLGMFEIGRPMGKGKFGRVYLARERSSGFICALKVLYKAELRQCRMESQVRREIEIQTNLRHPNIVQLYSYFHDTKRIFLILEFAAKGELYKHLQKETRFTEKKAARFVAQVVSALRYLHRKNIIHRDIKPENILVGMYDELKISDFGWSVHSPSRRRETMCGTLDYLPPEMIRLGSTDVGRFYDEKVDVWSLGVLIYEFLVGVPPFEDTPVKTQRRIARADMQIPDFLSSKAKHLIKSLLIRDPEKRLPLDQVAQHPWILQHCANSNATVSISHKGQVS</sequence>
<dbReference type="GO" id="GO:0045143">
    <property type="term" value="P:homologous chromosome segregation"/>
    <property type="evidence" value="ECO:0007669"/>
    <property type="project" value="UniProtKB-ARBA"/>
</dbReference>
<dbReference type="PROSITE" id="PS00108">
    <property type="entry name" value="PROTEIN_KINASE_ST"/>
    <property type="match status" value="1"/>
</dbReference>
<dbReference type="EMBL" id="PXXK01000033">
    <property type="protein sequence ID" value="RFN53986.1"/>
    <property type="molecule type" value="Genomic_DNA"/>
</dbReference>
<dbReference type="PANTHER" id="PTHR24350">
    <property type="entry name" value="SERINE/THREONINE-PROTEIN KINASE IAL-RELATED"/>
    <property type="match status" value="1"/>
</dbReference>
<dbReference type="GO" id="GO:0000776">
    <property type="term" value="C:kinetochore"/>
    <property type="evidence" value="ECO:0007669"/>
    <property type="project" value="UniProtKB-ARBA"/>
</dbReference>
<dbReference type="FunFam" id="1.10.510.10:FF:000235">
    <property type="entry name" value="Serine/threonine-protein kinase ark1"/>
    <property type="match status" value="1"/>
</dbReference>
<keyword evidence="4 13" id="KW-0808">Transferase</keyword>
<dbReference type="GO" id="GO:0032133">
    <property type="term" value="C:chromosome passenger complex"/>
    <property type="evidence" value="ECO:0007669"/>
    <property type="project" value="UniProtKB-ARBA"/>
</dbReference>
<evidence type="ECO:0000256" key="11">
    <source>
        <dbReference type="PIRSR" id="PIRSR630616-2"/>
    </source>
</evidence>
<evidence type="ECO:0000256" key="5">
    <source>
        <dbReference type="ARBA" id="ARBA00022741"/>
    </source>
</evidence>
<comment type="catalytic activity">
    <reaction evidence="9 13">
        <text>L-seryl-[protein] + ATP = O-phospho-L-seryl-[protein] + ADP + H(+)</text>
        <dbReference type="Rhea" id="RHEA:17989"/>
        <dbReference type="Rhea" id="RHEA-COMP:9863"/>
        <dbReference type="Rhea" id="RHEA-COMP:11604"/>
        <dbReference type="ChEBI" id="CHEBI:15378"/>
        <dbReference type="ChEBI" id="CHEBI:29999"/>
        <dbReference type="ChEBI" id="CHEBI:30616"/>
        <dbReference type="ChEBI" id="CHEBI:83421"/>
        <dbReference type="ChEBI" id="CHEBI:456216"/>
        <dbReference type="EC" id="2.7.11.1"/>
    </reaction>
</comment>
<dbReference type="FunFam" id="3.30.200.20:FF:000042">
    <property type="entry name" value="Aurora kinase A"/>
    <property type="match status" value="1"/>
</dbReference>
<feature type="domain" description="Protein kinase" evidence="15">
    <location>
        <begin position="108"/>
        <end position="363"/>
    </location>
</feature>
<feature type="binding site" evidence="11">
    <location>
        <position position="249"/>
    </location>
    <ligand>
        <name>ATP</name>
        <dbReference type="ChEBI" id="CHEBI:30616"/>
    </ligand>
</feature>
<evidence type="ECO:0000256" key="7">
    <source>
        <dbReference type="ARBA" id="ARBA00022840"/>
    </source>
</evidence>
<evidence type="ECO:0000256" key="10">
    <source>
        <dbReference type="PIRSR" id="PIRSR630616-1"/>
    </source>
</evidence>
<dbReference type="SMART" id="SM00220">
    <property type="entry name" value="S_TKc"/>
    <property type="match status" value="1"/>
</dbReference>
<feature type="active site" description="Proton acceptor" evidence="10">
    <location>
        <position position="231"/>
    </location>
</feature>
<dbReference type="GO" id="GO:0005524">
    <property type="term" value="F:ATP binding"/>
    <property type="evidence" value="ECO:0007669"/>
    <property type="project" value="UniProtKB-UniRule"/>
</dbReference>
<gene>
    <name evidence="16" type="ORF">FIE12Z_1733</name>
</gene>
<dbReference type="GO" id="GO:0004674">
    <property type="term" value="F:protein serine/threonine kinase activity"/>
    <property type="evidence" value="ECO:0007669"/>
    <property type="project" value="UniProtKB-KW"/>
</dbReference>
<dbReference type="Gene3D" id="1.10.510.10">
    <property type="entry name" value="Transferase(Phosphotransferase) domain 1"/>
    <property type="match status" value="1"/>
</dbReference>
<feature type="compositionally biased region" description="Polar residues" evidence="14">
    <location>
        <begin position="16"/>
        <end position="30"/>
    </location>
</feature>
<keyword evidence="3 13" id="KW-0723">Serine/threonine-protein kinase</keyword>
<dbReference type="GO" id="GO:0072479">
    <property type="term" value="P:response to mitotic cell cycle spindle assembly checkpoint signaling"/>
    <property type="evidence" value="ECO:0007669"/>
    <property type="project" value="UniProtKB-ARBA"/>
</dbReference>
<name>A0A395N1I5_9HYPO</name>
<proteinExistence type="inferred from homology"/>
<evidence type="ECO:0000256" key="12">
    <source>
        <dbReference type="PIRSR" id="PIRSR630616-3"/>
    </source>
</evidence>
<evidence type="ECO:0000256" key="14">
    <source>
        <dbReference type="SAM" id="MobiDB-lite"/>
    </source>
</evidence>
<dbReference type="Proteomes" id="UP000265631">
    <property type="component" value="Unassembled WGS sequence"/>
</dbReference>
<dbReference type="InterPro" id="IPR000719">
    <property type="entry name" value="Prot_kinase_dom"/>
</dbReference>
<dbReference type="GO" id="GO:0051233">
    <property type="term" value="C:spindle midzone"/>
    <property type="evidence" value="ECO:0007669"/>
    <property type="project" value="UniProtKB-ARBA"/>
</dbReference>
<dbReference type="PROSITE" id="PS50011">
    <property type="entry name" value="PROTEIN_KINASE_DOM"/>
    <property type="match status" value="1"/>
</dbReference>
<dbReference type="SUPFAM" id="SSF56112">
    <property type="entry name" value="Protein kinase-like (PK-like)"/>
    <property type="match status" value="1"/>
</dbReference>
<protein>
    <recommendedName>
        <fullName evidence="2 13">Aurora kinase</fullName>
        <ecNumber evidence="1 13">2.7.11.1</ecNumber>
    </recommendedName>
</protein>
<evidence type="ECO:0000256" key="13">
    <source>
        <dbReference type="RuleBase" id="RU367134"/>
    </source>
</evidence>
<feature type="cross-link" description="Glycyl lysine isopeptide (Lys-Gly) (interchain with G-Cter in SUMO2)" evidence="12">
    <location>
        <position position="233"/>
    </location>
</feature>
<evidence type="ECO:0000256" key="1">
    <source>
        <dbReference type="ARBA" id="ARBA00012513"/>
    </source>
</evidence>
<evidence type="ECO:0000256" key="3">
    <source>
        <dbReference type="ARBA" id="ARBA00022527"/>
    </source>
</evidence>
<organism evidence="16 17">
    <name type="scientific">Fusarium flagelliforme</name>
    <dbReference type="NCBI Taxonomy" id="2675880"/>
    <lineage>
        <taxon>Eukaryota</taxon>
        <taxon>Fungi</taxon>
        <taxon>Dikarya</taxon>
        <taxon>Ascomycota</taxon>
        <taxon>Pezizomycotina</taxon>
        <taxon>Sordariomycetes</taxon>
        <taxon>Hypocreomycetidae</taxon>
        <taxon>Hypocreales</taxon>
        <taxon>Nectriaceae</taxon>
        <taxon>Fusarium</taxon>
        <taxon>Fusarium incarnatum-equiseti species complex</taxon>
    </lineage>
</organism>
<evidence type="ECO:0000256" key="9">
    <source>
        <dbReference type="ARBA" id="ARBA00048679"/>
    </source>
</evidence>
<comment type="caution">
    <text evidence="16">The sequence shown here is derived from an EMBL/GenBank/DDBJ whole genome shotgun (WGS) entry which is preliminary data.</text>
</comment>
<dbReference type="InterPro" id="IPR030616">
    <property type="entry name" value="Aur-like"/>
</dbReference>
<dbReference type="GO" id="GO:0090266">
    <property type="term" value="P:regulation of mitotic cell cycle spindle assembly checkpoint"/>
    <property type="evidence" value="ECO:0007669"/>
    <property type="project" value="UniProtKB-ARBA"/>
</dbReference>
<dbReference type="AlphaFoldDB" id="A0A395N1I5"/>
<dbReference type="EC" id="2.7.11.1" evidence="1 13"/>
<dbReference type="InterPro" id="IPR011009">
    <property type="entry name" value="Kinase-like_dom_sf"/>
</dbReference>
<dbReference type="InterPro" id="IPR008271">
    <property type="entry name" value="Ser/Thr_kinase_AS"/>
</dbReference>
<feature type="binding site" evidence="11">
    <location>
        <position position="137"/>
    </location>
    <ligand>
        <name>ATP</name>
        <dbReference type="ChEBI" id="CHEBI:30616"/>
    </ligand>
</feature>
<dbReference type="GO" id="GO:0032465">
    <property type="term" value="P:regulation of cytokinesis"/>
    <property type="evidence" value="ECO:0007669"/>
    <property type="project" value="UniProtKB-ARBA"/>
</dbReference>
<reference evidence="16 17" key="1">
    <citation type="journal article" date="2018" name="PLoS Pathog.">
        <title>Evolution of structural diversity of trichothecenes, a family of toxins produced by plant pathogenic and entomopathogenic fungi.</title>
        <authorList>
            <person name="Proctor R.H."/>
            <person name="McCormick S.P."/>
            <person name="Kim H.S."/>
            <person name="Cardoza R.E."/>
            <person name="Stanley A.M."/>
            <person name="Lindo L."/>
            <person name="Kelly A."/>
            <person name="Brown D.W."/>
            <person name="Lee T."/>
            <person name="Vaughan M.M."/>
            <person name="Alexander N.J."/>
            <person name="Busman M."/>
            <person name="Gutierrez S."/>
        </authorList>
    </citation>
    <scope>NUCLEOTIDE SEQUENCE [LARGE SCALE GENOMIC DNA]</scope>
    <source>
        <strain evidence="16 17">NRRL 13405</strain>
    </source>
</reference>
<evidence type="ECO:0000313" key="16">
    <source>
        <dbReference type="EMBL" id="RFN53986.1"/>
    </source>
</evidence>
<keyword evidence="5 11" id="KW-0547">Nucleotide-binding</keyword>
<dbReference type="GO" id="GO:0000819">
    <property type="term" value="P:sister chromatid segregation"/>
    <property type="evidence" value="ECO:0007669"/>
    <property type="project" value="UniProtKB-ARBA"/>
</dbReference>